<evidence type="ECO:0000259" key="2">
    <source>
        <dbReference type="Pfam" id="PF23138"/>
    </source>
</evidence>
<gene>
    <name evidence="3" type="ORF">SMN809_LOCUS18380</name>
</gene>
<dbReference type="Pfam" id="PF23138">
    <property type="entry name" value="CTLH_Armc9"/>
    <property type="match status" value="1"/>
</dbReference>
<dbReference type="AlphaFoldDB" id="A0A8S2QSN2"/>
<proteinExistence type="predicted"/>
<dbReference type="GO" id="GO:0060271">
    <property type="term" value="P:cilium assembly"/>
    <property type="evidence" value="ECO:0007669"/>
    <property type="project" value="InterPro"/>
</dbReference>
<feature type="domain" description="ARMC9 CTLH-like" evidence="2">
    <location>
        <begin position="60"/>
        <end position="191"/>
    </location>
</feature>
<dbReference type="GO" id="GO:0005814">
    <property type="term" value="C:centriole"/>
    <property type="evidence" value="ECO:0007669"/>
    <property type="project" value="TreeGrafter"/>
</dbReference>
<comment type="caution">
    <text evidence="3">The sequence shown here is derived from an EMBL/GenBank/DDBJ whole genome shotgun (WGS) entry which is preliminary data.</text>
</comment>
<organism evidence="3 4">
    <name type="scientific">Rotaria magnacalcarata</name>
    <dbReference type="NCBI Taxonomy" id="392030"/>
    <lineage>
        <taxon>Eukaryota</taxon>
        <taxon>Metazoa</taxon>
        <taxon>Spiralia</taxon>
        <taxon>Gnathifera</taxon>
        <taxon>Rotifera</taxon>
        <taxon>Eurotatoria</taxon>
        <taxon>Bdelloidea</taxon>
        <taxon>Philodinida</taxon>
        <taxon>Philodinidae</taxon>
        <taxon>Rotaria</taxon>
    </lineage>
</organism>
<feature type="coiled-coil region" evidence="1">
    <location>
        <begin position="212"/>
        <end position="239"/>
    </location>
</feature>
<dbReference type="GO" id="GO:0097542">
    <property type="term" value="C:ciliary tip"/>
    <property type="evidence" value="ECO:0007669"/>
    <property type="project" value="TreeGrafter"/>
</dbReference>
<evidence type="ECO:0000313" key="4">
    <source>
        <dbReference type="Proteomes" id="UP000676336"/>
    </source>
</evidence>
<evidence type="ECO:0000256" key="1">
    <source>
        <dbReference type="SAM" id="Coils"/>
    </source>
</evidence>
<dbReference type="Proteomes" id="UP000676336">
    <property type="component" value="Unassembled WGS sequence"/>
</dbReference>
<dbReference type="PANTHER" id="PTHR14881">
    <property type="entry name" value="LISH DOMAIN-CONTAINING PROTEIN ARMC9"/>
    <property type="match status" value="1"/>
</dbReference>
<dbReference type="InterPro" id="IPR056327">
    <property type="entry name" value="ARMC9_CTLH-like_dom"/>
</dbReference>
<keyword evidence="1" id="KW-0175">Coiled coil</keyword>
<dbReference type="GO" id="GO:0036064">
    <property type="term" value="C:ciliary basal body"/>
    <property type="evidence" value="ECO:0007669"/>
    <property type="project" value="InterPro"/>
</dbReference>
<accession>A0A8S2QSN2</accession>
<dbReference type="InterPro" id="IPR040369">
    <property type="entry name" value="ARMC9"/>
</dbReference>
<name>A0A8S2QSN2_9BILA</name>
<evidence type="ECO:0000313" key="3">
    <source>
        <dbReference type="EMBL" id="CAF4122937.1"/>
    </source>
</evidence>
<protein>
    <recommendedName>
        <fullName evidence="2">ARMC9 CTLH-like domain-containing protein</fullName>
    </recommendedName>
</protein>
<sequence length="294" mass="34496">MSQSIDFRINDFITEYLDYKGFNDTVGIFLKERKTRQEPIQQLTNGNHIQDTDQEKCQIIKDEMIRYFDEGNREEFFRLWIKHIPSNIIESDPSLKSLEFLLYAHFAIYYIRPNNRTKNGQAGKDNMQEFKTYMESIKGQAISQTSDILPLFALPFVTAPDKHASFQELFSNEWPVQLRKKVLNFFDWIFSNRPLPRLVELLQNGERASHVLTQINNEHEELKNRNRETNKQIKSLSTDYCNLISITMELVETLQQAIVGKTITNEYIDNVCSRLGLERLRESMSHAMESARLG</sequence>
<dbReference type="PANTHER" id="PTHR14881:SF4">
    <property type="entry name" value="LISH DOMAIN-CONTAINING PROTEIN ARMC9"/>
    <property type="match status" value="1"/>
</dbReference>
<reference evidence="3" key="1">
    <citation type="submission" date="2021-02" db="EMBL/GenBank/DDBJ databases">
        <authorList>
            <person name="Nowell W R."/>
        </authorList>
    </citation>
    <scope>NUCLEOTIDE SEQUENCE</scope>
</reference>
<feature type="non-terminal residue" evidence="3">
    <location>
        <position position="1"/>
    </location>
</feature>
<dbReference type="EMBL" id="CAJOBI010008825">
    <property type="protein sequence ID" value="CAF4122937.1"/>
    <property type="molecule type" value="Genomic_DNA"/>
</dbReference>